<keyword evidence="8" id="KW-1185">Reference proteome</keyword>
<evidence type="ECO:0000256" key="3">
    <source>
        <dbReference type="ARBA" id="ARBA00022705"/>
    </source>
</evidence>
<evidence type="ECO:0000256" key="2">
    <source>
        <dbReference type="ARBA" id="ARBA00010727"/>
    </source>
</evidence>
<keyword evidence="5" id="KW-0131">Cell cycle</keyword>
<dbReference type="OrthoDB" id="10258882at2759"/>
<keyword evidence="4" id="KW-0539">Nucleus</keyword>
<feature type="non-terminal residue" evidence="7">
    <location>
        <position position="1"/>
    </location>
</feature>
<dbReference type="InterPro" id="IPR003874">
    <property type="entry name" value="CDC45"/>
</dbReference>
<sequence>MVYVANARYEFAYKRIVEGAGSSQGTSVVIFVSTDADALCGLRILTTLLKRDAIGHKIVPVTNYADISAMNQTLIAGNLQIRTVVLLNCGAQVDIQDILTLRNNLSVIVVDSHRPFNLYNVFWHEQVQCFDDGDVEQNMVPLKEAFESVEFGGNSDEGEQSSDGEDGDDDDDDDEDGEAVEVGRKRGPPTDGEQQQRRKRRQRTDMDPEEFVRAQERRAQLRDTRAQHQRMIQAYYAQGSYHGQSCAVSMLALAEQLGLPPTLDTVWWAIVGASSQHVLQHIDADGHAVVVRRMRDLVRRVCPAAGTLGSGVSLDAGGVAVSVDQLRLADPGLHSSSSQAMLDSQLGLPDTAAEEGGQTFNPYLDTIDEENDEGYLRAKAGASTNAEAGLLTSTKTVEQRVAISESAELQFTLLRHWSLDNAMRFSPYVATRLATWSSKGRARLDLLLAKLGLSRAEARAPFLHLAPDLKTKLYRKMAEIGSDYNMPDALYPGFVRDYGWRKSRVSASDMVQAVLALLQRNTWENEGVAQTQQQQQQQHQQQQAGFFAAYDALQQFSVLRQGIVGAQLLQRAVVSQGVSMLERQAVKTLRRLRFAILGEVESASTFDRLLVLGITPLDYSLVRPHMPNAAFNQSTFAGESRNHFGLVFEDVATEIGAETKQG</sequence>
<feature type="region of interest" description="Disordered" evidence="6">
    <location>
        <begin position="151"/>
        <end position="213"/>
    </location>
</feature>
<dbReference type="GO" id="GO:0003688">
    <property type="term" value="F:DNA replication origin binding"/>
    <property type="evidence" value="ECO:0007669"/>
    <property type="project" value="TreeGrafter"/>
</dbReference>
<keyword evidence="3" id="KW-0235">DNA replication</keyword>
<dbReference type="EMBL" id="JANBOI010002093">
    <property type="protein sequence ID" value="KAJ1724648.1"/>
    <property type="molecule type" value="Genomic_DNA"/>
</dbReference>
<dbReference type="AlphaFoldDB" id="A0A9W8CUX5"/>
<dbReference type="Proteomes" id="UP001143981">
    <property type="component" value="Unassembled WGS sequence"/>
</dbReference>
<dbReference type="GO" id="GO:0031261">
    <property type="term" value="C:DNA replication preinitiation complex"/>
    <property type="evidence" value="ECO:0007669"/>
    <property type="project" value="TreeGrafter"/>
</dbReference>
<comment type="subcellular location">
    <subcellularLocation>
        <location evidence="1">Nucleus</location>
    </subcellularLocation>
</comment>
<protein>
    <submittedName>
        <fullName evidence="7">DNA replication initiation factor cdc45</fullName>
    </submittedName>
</protein>
<proteinExistence type="inferred from homology"/>
<dbReference type="GO" id="GO:1902977">
    <property type="term" value="P:mitotic DNA replication preinitiation complex assembly"/>
    <property type="evidence" value="ECO:0007669"/>
    <property type="project" value="TreeGrafter"/>
</dbReference>
<comment type="similarity">
    <text evidence="2">Belongs to the CDC45 family.</text>
</comment>
<evidence type="ECO:0000256" key="5">
    <source>
        <dbReference type="ARBA" id="ARBA00023306"/>
    </source>
</evidence>
<evidence type="ECO:0000313" key="8">
    <source>
        <dbReference type="Proteomes" id="UP001143981"/>
    </source>
</evidence>
<dbReference type="GO" id="GO:0003697">
    <property type="term" value="F:single-stranded DNA binding"/>
    <property type="evidence" value="ECO:0007669"/>
    <property type="project" value="TreeGrafter"/>
</dbReference>
<dbReference type="PANTHER" id="PTHR10507:SF0">
    <property type="entry name" value="CELL DIVISION CONTROL PROTEIN 45 HOMOLOG"/>
    <property type="match status" value="1"/>
</dbReference>
<keyword evidence="7" id="KW-0648">Protein biosynthesis</keyword>
<evidence type="ECO:0000256" key="6">
    <source>
        <dbReference type="SAM" id="MobiDB-lite"/>
    </source>
</evidence>
<gene>
    <name evidence="7" type="primary">CDC45</name>
    <name evidence="7" type="ORF">LPJ61_005716</name>
</gene>
<dbReference type="GO" id="GO:0000727">
    <property type="term" value="P:double-strand break repair via break-induced replication"/>
    <property type="evidence" value="ECO:0007669"/>
    <property type="project" value="TreeGrafter"/>
</dbReference>
<dbReference type="GO" id="GO:0003682">
    <property type="term" value="F:chromatin binding"/>
    <property type="evidence" value="ECO:0007669"/>
    <property type="project" value="TreeGrafter"/>
</dbReference>
<dbReference type="GO" id="GO:0003743">
    <property type="term" value="F:translation initiation factor activity"/>
    <property type="evidence" value="ECO:0007669"/>
    <property type="project" value="UniProtKB-KW"/>
</dbReference>
<comment type="caution">
    <text evidence="7">The sequence shown here is derived from an EMBL/GenBank/DDBJ whole genome shotgun (WGS) entry which is preliminary data.</text>
</comment>
<evidence type="ECO:0000256" key="1">
    <source>
        <dbReference type="ARBA" id="ARBA00004123"/>
    </source>
</evidence>
<dbReference type="GO" id="GO:0006270">
    <property type="term" value="P:DNA replication initiation"/>
    <property type="evidence" value="ECO:0007669"/>
    <property type="project" value="InterPro"/>
</dbReference>
<feature type="compositionally biased region" description="Basic and acidic residues" evidence="6">
    <location>
        <begin position="203"/>
        <end position="213"/>
    </location>
</feature>
<feature type="compositionally biased region" description="Acidic residues" evidence="6">
    <location>
        <begin position="156"/>
        <end position="179"/>
    </location>
</feature>
<reference evidence="7" key="1">
    <citation type="submission" date="2022-07" db="EMBL/GenBank/DDBJ databases">
        <title>Phylogenomic reconstructions and comparative analyses of Kickxellomycotina fungi.</title>
        <authorList>
            <person name="Reynolds N.K."/>
            <person name="Stajich J.E."/>
            <person name="Barry K."/>
            <person name="Grigoriev I.V."/>
            <person name="Crous P."/>
            <person name="Smith M.E."/>
        </authorList>
    </citation>
    <scope>NUCLEOTIDE SEQUENCE</scope>
    <source>
        <strain evidence="7">BCRC 34381</strain>
    </source>
</reference>
<organism evidence="7 8">
    <name type="scientific">Coemansia biformis</name>
    <dbReference type="NCBI Taxonomy" id="1286918"/>
    <lineage>
        <taxon>Eukaryota</taxon>
        <taxon>Fungi</taxon>
        <taxon>Fungi incertae sedis</taxon>
        <taxon>Zoopagomycota</taxon>
        <taxon>Kickxellomycotina</taxon>
        <taxon>Kickxellomycetes</taxon>
        <taxon>Kickxellales</taxon>
        <taxon>Kickxellaceae</taxon>
        <taxon>Coemansia</taxon>
    </lineage>
</organism>
<name>A0A9W8CUX5_9FUNG</name>
<dbReference type="Pfam" id="PF02724">
    <property type="entry name" value="CDC45"/>
    <property type="match status" value="1"/>
</dbReference>
<accession>A0A9W8CUX5</accession>
<dbReference type="PANTHER" id="PTHR10507">
    <property type="entry name" value="CDC45-RELATED PROTEIN"/>
    <property type="match status" value="1"/>
</dbReference>
<keyword evidence="7" id="KW-0396">Initiation factor</keyword>
<evidence type="ECO:0000256" key="4">
    <source>
        <dbReference type="ARBA" id="ARBA00023242"/>
    </source>
</evidence>
<evidence type="ECO:0000313" key="7">
    <source>
        <dbReference type="EMBL" id="KAJ1724648.1"/>
    </source>
</evidence>